<gene>
    <name evidence="2" type="ORF">GCM10009838_63770</name>
</gene>
<protein>
    <submittedName>
        <fullName evidence="2">Uncharacterized protein</fullName>
    </submittedName>
</protein>
<comment type="caution">
    <text evidence="2">The sequence shown here is derived from an EMBL/GenBank/DDBJ whole genome shotgun (WGS) entry which is preliminary data.</text>
</comment>
<name>A0ABP5E4E4_9ACTN</name>
<evidence type="ECO:0000256" key="1">
    <source>
        <dbReference type="SAM" id="Coils"/>
    </source>
</evidence>
<sequence length="111" mass="12462">MGVGGWAGKLRKGADRLLSRFEDPLEQFELARRRQLDLMADLDRRLLLAQPGSKQEANLLRAKEDLQGRISEFQAIIARLKASKSAGGADSAADRLEEEMARLQEDARRWG</sequence>
<keyword evidence="3" id="KW-1185">Reference proteome</keyword>
<dbReference type="EMBL" id="BAAAQM010000045">
    <property type="protein sequence ID" value="GAA1991496.1"/>
    <property type="molecule type" value="Genomic_DNA"/>
</dbReference>
<keyword evidence="1" id="KW-0175">Coiled coil</keyword>
<proteinExistence type="predicted"/>
<dbReference type="Proteomes" id="UP001499854">
    <property type="component" value="Unassembled WGS sequence"/>
</dbReference>
<organism evidence="2 3">
    <name type="scientific">Catenulispora subtropica</name>
    <dbReference type="NCBI Taxonomy" id="450798"/>
    <lineage>
        <taxon>Bacteria</taxon>
        <taxon>Bacillati</taxon>
        <taxon>Actinomycetota</taxon>
        <taxon>Actinomycetes</taxon>
        <taxon>Catenulisporales</taxon>
        <taxon>Catenulisporaceae</taxon>
        <taxon>Catenulispora</taxon>
    </lineage>
</organism>
<accession>A0ABP5E4E4</accession>
<evidence type="ECO:0000313" key="3">
    <source>
        <dbReference type="Proteomes" id="UP001499854"/>
    </source>
</evidence>
<evidence type="ECO:0000313" key="2">
    <source>
        <dbReference type="EMBL" id="GAA1991496.1"/>
    </source>
</evidence>
<reference evidence="3" key="1">
    <citation type="journal article" date="2019" name="Int. J. Syst. Evol. Microbiol.">
        <title>The Global Catalogue of Microorganisms (GCM) 10K type strain sequencing project: providing services to taxonomists for standard genome sequencing and annotation.</title>
        <authorList>
            <consortium name="The Broad Institute Genomics Platform"/>
            <consortium name="The Broad Institute Genome Sequencing Center for Infectious Disease"/>
            <person name="Wu L."/>
            <person name="Ma J."/>
        </authorList>
    </citation>
    <scope>NUCLEOTIDE SEQUENCE [LARGE SCALE GENOMIC DNA]</scope>
    <source>
        <strain evidence="3">JCM 16013</strain>
    </source>
</reference>
<feature type="coiled-coil region" evidence="1">
    <location>
        <begin position="63"/>
        <end position="106"/>
    </location>
</feature>
<dbReference type="RefSeq" id="WP_344660864.1">
    <property type="nucleotide sequence ID" value="NZ_BAAAQM010000045.1"/>
</dbReference>